<feature type="coiled-coil region" evidence="1">
    <location>
        <begin position="16"/>
        <end position="50"/>
    </location>
</feature>
<dbReference type="AlphaFoldDB" id="A0A841Y9U3"/>
<evidence type="ECO:0000256" key="1">
    <source>
        <dbReference type="SAM" id="Coils"/>
    </source>
</evidence>
<evidence type="ECO:0000313" key="2">
    <source>
        <dbReference type="EMBL" id="MBC1373669.1"/>
    </source>
</evidence>
<name>A0A841Y9U3_9LIST</name>
<dbReference type="Proteomes" id="UP000591929">
    <property type="component" value="Unassembled WGS sequence"/>
</dbReference>
<reference evidence="2 3" key="1">
    <citation type="submission" date="2020-03" db="EMBL/GenBank/DDBJ databases">
        <title>Soil Listeria distribution.</title>
        <authorList>
            <person name="Liao J."/>
            <person name="Wiedmann M."/>
        </authorList>
    </citation>
    <scope>NUCLEOTIDE SEQUENCE [LARGE SCALE GENOMIC DNA]</scope>
    <source>
        <strain evidence="2 3">FSL L7-1681</strain>
    </source>
</reference>
<evidence type="ECO:0000313" key="3">
    <source>
        <dbReference type="Proteomes" id="UP000591929"/>
    </source>
</evidence>
<sequence>MLDFYGMPKIIRETPEQQAEREEQEALAEIQRVEEKRKQKNQKIEKADKDYGYLLEAISTTMSIVPELRYLFYQLVRRQRVEDFNHTVSLYYILLLVRLFEKEIQGDFKYLAESERSEVSVIKYDLKKIQVEIARFLYAAELPSDASKEEKQWECIKIFMFANPGFSHAKIAKHYKLKEEQIATFIANNKALADYRDKYRIFEMDIMAITIQEYIVHHPEEALSAVYKAVCGKNMSMDQFLYVLKTYHITISNPEPETRKELASRVQRLIDENPTMAPSKLAKELGWTRSQVEHFIKKNHLRYKAKRRKKTYLDFNQVKEYATQHPESTYTELAKNFGVSTNSIVHFMYKYGIMKGGSIVSKAVAKHPSGRAIVVQKDVSGEAYTYETIYGTGKETTLQKAKDAARLTSFTEAERQQGIDKGSWKWRNFD</sequence>
<proteinExistence type="predicted"/>
<dbReference type="EMBL" id="JAARPL010000014">
    <property type="protein sequence ID" value="MBC1373669.1"/>
    <property type="molecule type" value="Genomic_DNA"/>
</dbReference>
<keyword evidence="1" id="KW-0175">Coiled coil</keyword>
<gene>
    <name evidence="2" type="ORF">HB847_15050</name>
</gene>
<comment type="caution">
    <text evidence="2">The sequence shown here is derived from an EMBL/GenBank/DDBJ whole genome shotgun (WGS) entry which is preliminary data.</text>
</comment>
<dbReference type="RefSeq" id="WP_185377999.1">
    <property type="nucleotide sequence ID" value="NZ_JAARPL010000014.1"/>
</dbReference>
<protein>
    <submittedName>
        <fullName evidence="2">Uncharacterized protein</fullName>
    </submittedName>
</protein>
<organism evidence="2 3">
    <name type="scientific">Listeria booriae</name>
    <dbReference type="NCBI Taxonomy" id="1552123"/>
    <lineage>
        <taxon>Bacteria</taxon>
        <taxon>Bacillati</taxon>
        <taxon>Bacillota</taxon>
        <taxon>Bacilli</taxon>
        <taxon>Bacillales</taxon>
        <taxon>Listeriaceae</taxon>
        <taxon>Listeria</taxon>
    </lineage>
</organism>
<accession>A0A841Y9U3</accession>